<reference evidence="9" key="2">
    <citation type="submission" date="2024-10" db="UniProtKB">
        <authorList>
            <consortium name="EnsemblProtists"/>
        </authorList>
    </citation>
    <scope>IDENTIFICATION</scope>
</reference>
<dbReference type="STRING" id="2903.R1DKC8"/>
<dbReference type="PROSITE" id="PS51221">
    <property type="entry name" value="TTL"/>
    <property type="match status" value="1"/>
</dbReference>
<dbReference type="SUPFAM" id="SSF56059">
    <property type="entry name" value="Glutathione synthetase ATP-binding domain-like"/>
    <property type="match status" value="1"/>
</dbReference>
<keyword evidence="3" id="KW-0436">Ligase</keyword>
<dbReference type="PaxDb" id="2903-EOD09199"/>
<feature type="repeat" description="Filamin" evidence="6">
    <location>
        <begin position="50"/>
        <end position="85"/>
    </location>
</feature>
<dbReference type="KEGG" id="ehx:EMIHUDRAFT_216525"/>
<evidence type="ECO:0000256" key="7">
    <source>
        <dbReference type="PROSITE-ProRule" id="PRU00409"/>
    </source>
</evidence>
<dbReference type="GeneID" id="17255390"/>
<dbReference type="InterPro" id="IPR017868">
    <property type="entry name" value="Filamin/ABP280_repeat-like"/>
</dbReference>
<dbReference type="HOGENOM" id="CLU_332735_0_0_1"/>
<dbReference type="PROSITE" id="PS50975">
    <property type="entry name" value="ATP_GRASP"/>
    <property type="match status" value="1"/>
</dbReference>
<dbReference type="GO" id="GO:0046872">
    <property type="term" value="F:metal ion binding"/>
    <property type="evidence" value="ECO:0007669"/>
    <property type="project" value="InterPro"/>
</dbReference>
<evidence type="ECO:0000256" key="1">
    <source>
        <dbReference type="ARBA" id="ARBA00004496"/>
    </source>
</evidence>
<dbReference type="EnsemblProtists" id="EOD09199">
    <property type="protein sequence ID" value="EOD09199"/>
    <property type="gene ID" value="EMIHUDRAFT_216525"/>
</dbReference>
<dbReference type="GO" id="GO:0005524">
    <property type="term" value="F:ATP binding"/>
    <property type="evidence" value="ECO:0007669"/>
    <property type="project" value="UniProtKB-UniRule"/>
</dbReference>
<dbReference type="PANTHER" id="PTHR45870:SF2">
    <property type="entry name" value="TUBULIN MONOGLYCYLASE TTLL3"/>
    <property type="match status" value="1"/>
</dbReference>
<dbReference type="Proteomes" id="UP000013827">
    <property type="component" value="Unassembled WGS sequence"/>
</dbReference>
<dbReference type="eggNOG" id="KOG2157">
    <property type="taxonomic scope" value="Eukaryota"/>
</dbReference>
<dbReference type="GO" id="GO:0015630">
    <property type="term" value="C:microtubule cytoskeleton"/>
    <property type="evidence" value="ECO:0007669"/>
    <property type="project" value="TreeGrafter"/>
</dbReference>
<evidence type="ECO:0000256" key="4">
    <source>
        <dbReference type="ARBA" id="ARBA00022741"/>
    </source>
</evidence>
<evidence type="ECO:0000313" key="9">
    <source>
        <dbReference type="EnsemblProtists" id="EOD09199"/>
    </source>
</evidence>
<dbReference type="InterPro" id="IPR051437">
    <property type="entry name" value="TTLL_monoglycylase"/>
</dbReference>
<dbReference type="InterPro" id="IPR004344">
    <property type="entry name" value="TTL/TTLL_fam"/>
</dbReference>
<dbReference type="GO" id="GO:0005737">
    <property type="term" value="C:cytoplasm"/>
    <property type="evidence" value="ECO:0007669"/>
    <property type="project" value="UniProtKB-SubCell"/>
</dbReference>
<dbReference type="Pfam" id="PF03133">
    <property type="entry name" value="TTL"/>
    <property type="match status" value="2"/>
</dbReference>
<protein>
    <recommendedName>
        <fullName evidence="8">ATP-grasp domain-containing protein</fullName>
    </recommendedName>
</protein>
<evidence type="ECO:0000256" key="5">
    <source>
        <dbReference type="ARBA" id="ARBA00022840"/>
    </source>
</evidence>
<evidence type="ECO:0000256" key="3">
    <source>
        <dbReference type="ARBA" id="ARBA00022598"/>
    </source>
</evidence>
<keyword evidence="5 7" id="KW-0067">ATP-binding</keyword>
<evidence type="ECO:0000256" key="2">
    <source>
        <dbReference type="ARBA" id="ARBA00022490"/>
    </source>
</evidence>
<dbReference type="RefSeq" id="XP_005761628.1">
    <property type="nucleotide sequence ID" value="XM_005761571.1"/>
</dbReference>
<dbReference type="Gene3D" id="3.30.470.20">
    <property type="entry name" value="ATP-grasp fold, B domain"/>
    <property type="match status" value="1"/>
</dbReference>
<keyword evidence="10" id="KW-1185">Reference proteome</keyword>
<dbReference type="PANTHER" id="PTHR45870">
    <property type="entry name" value="TUBULIN MONOGLYCYLASE TTLL3"/>
    <property type="match status" value="1"/>
</dbReference>
<accession>A0A0D3ID64</accession>
<keyword evidence="2" id="KW-0963">Cytoplasm</keyword>
<dbReference type="InterPro" id="IPR011761">
    <property type="entry name" value="ATP-grasp"/>
</dbReference>
<evidence type="ECO:0000313" key="10">
    <source>
        <dbReference type="Proteomes" id="UP000013827"/>
    </source>
</evidence>
<sequence>MSLQDRPHSTPPQNECSDPAACYATARRRALRRIGRRRLGLRERAAFGASGPLEVTFGSEAAGAYELHATLKGAHVQGSPLRVHVAASTPHALEARVPDHAPRSSEPFGPIGLRAVDAFGNPVPHGPLNAVLCDADCSADEGSAGSAHNHLSMRKPGSISATTTQSVLAPAVPAAVHAELLTQASRDGETQIYLRLEGAVGTCHVGVRESTGKLLGCRLALQLAAGPPHSLRATMHTGCIVRDRPFGPVKVWLVDGAGNPLSMGDVPLHLSVRPETREGGGEASCADIEPTAAGARGASVLHAVVRGGAPGRVHLHVECAGCGTAPLVASIQLQLSSGLLFFAENTGIARALRARGWHEVERQDSAPFVHLLWTVRSGDVDFKRLQLGQLCNHFDPTDFTTKADCDPRAFFPRSYDLADEGHFAAFQADFERSAASAVLHRLLESADSPCRPEAAALAPPPAPLVRAALDIVRTYVHNQSERGVDGLASVSATTAALKADMVTFAASGASRIPPGAAGASLGLRPAAEAALEEVALLDPQSSLGSARNVWLLKPSYGSKGAGMRLFNDGLARVAAEGRTQRVVQKYIERPFLVQGYKFDLRCWVVVADWAARGALSVWMYEECLVRFCSEPFSLDNLASRFGHITNVSVQRQYAGAAGDAARRGSRGGLAQTPASWCHRLGGLHAPSVAGEVWSSAELEGELQRRGLGGAWAGRVLPALRRITAAAMQSAQERSSPRVGSFEVYGLDFVLDEALRPWLIEVNESPNLSAHGSELKERLLVEMTESLVQLLIDQQEVRPDREHRAAGEAVGAWTNLLVSADASEPGLEPALPKSGGSAAALEVVGRKCVLPHRRMRSTNGV</sequence>
<reference evidence="10" key="1">
    <citation type="journal article" date="2013" name="Nature">
        <title>Pan genome of the phytoplankton Emiliania underpins its global distribution.</title>
        <authorList>
            <person name="Read B.A."/>
            <person name="Kegel J."/>
            <person name="Klute M.J."/>
            <person name="Kuo A."/>
            <person name="Lefebvre S.C."/>
            <person name="Maumus F."/>
            <person name="Mayer C."/>
            <person name="Miller J."/>
            <person name="Monier A."/>
            <person name="Salamov A."/>
            <person name="Young J."/>
            <person name="Aguilar M."/>
            <person name="Claverie J.M."/>
            <person name="Frickenhaus S."/>
            <person name="Gonzalez K."/>
            <person name="Herman E.K."/>
            <person name="Lin Y.C."/>
            <person name="Napier J."/>
            <person name="Ogata H."/>
            <person name="Sarno A.F."/>
            <person name="Shmutz J."/>
            <person name="Schroeder D."/>
            <person name="de Vargas C."/>
            <person name="Verret F."/>
            <person name="von Dassow P."/>
            <person name="Valentin K."/>
            <person name="Van de Peer Y."/>
            <person name="Wheeler G."/>
            <person name="Dacks J.B."/>
            <person name="Delwiche C.F."/>
            <person name="Dyhrman S.T."/>
            <person name="Glockner G."/>
            <person name="John U."/>
            <person name="Richards T."/>
            <person name="Worden A.Z."/>
            <person name="Zhang X."/>
            <person name="Grigoriev I.V."/>
            <person name="Allen A.E."/>
            <person name="Bidle K."/>
            <person name="Borodovsky M."/>
            <person name="Bowler C."/>
            <person name="Brownlee C."/>
            <person name="Cock J.M."/>
            <person name="Elias M."/>
            <person name="Gladyshev V.N."/>
            <person name="Groth M."/>
            <person name="Guda C."/>
            <person name="Hadaegh A."/>
            <person name="Iglesias-Rodriguez M.D."/>
            <person name="Jenkins J."/>
            <person name="Jones B.M."/>
            <person name="Lawson T."/>
            <person name="Leese F."/>
            <person name="Lindquist E."/>
            <person name="Lobanov A."/>
            <person name="Lomsadze A."/>
            <person name="Malik S.B."/>
            <person name="Marsh M.E."/>
            <person name="Mackinder L."/>
            <person name="Mock T."/>
            <person name="Mueller-Roeber B."/>
            <person name="Pagarete A."/>
            <person name="Parker M."/>
            <person name="Probert I."/>
            <person name="Quesneville H."/>
            <person name="Raines C."/>
            <person name="Rensing S.A."/>
            <person name="Riano-Pachon D.M."/>
            <person name="Richier S."/>
            <person name="Rokitta S."/>
            <person name="Shiraiwa Y."/>
            <person name="Soanes D.M."/>
            <person name="van der Giezen M."/>
            <person name="Wahlund T.M."/>
            <person name="Williams B."/>
            <person name="Wilson W."/>
            <person name="Wolfe G."/>
            <person name="Wurch L.L."/>
        </authorList>
    </citation>
    <scope>NUCLEOTIDE SEQUENCE</scope>
</reference>
<proteinExistence type="predicted"/>
<evidence type="ECO:0000256" key="6">
    <source>
        <dbReference type="PROSITE-ProRule" id="PRU00087"/>
    </source>
</evidence>
<keyword evidence="4 7" id="KW-0547">Nucleotide-binding</keyword>
<feature type="domain" description="ATP-grasp" evidence="8">
    <location>
        <begin position="743"/>
        <end position="791"/>
    </location>
</feature>
<dbReference type="GO" id="GO:0070736">
    <property type="term" value="F:protein-glycine ligase activity, initiating"/>
    <property type="evidence" value="ECO:0007669"/>
    <property type="project" value="TreeGrafter"/>
</dbReference>
<comment type="subcellular location">
    <subcellularLocation>
        <location evidence="1">Cytoplasm</location>
    </subcellularLocation>
</comment>
<dbReference type="AlphaFoldDB" id="A0A0D3ID64"/>
<organism evidence="9 10">
    <name type="scientific">Emiliania huxleyi (strain CCMP1516)</name>
    <dbReference type="NCBI Taxonomy" id="280463"/>
    <lineage>
        <taxon>Eukaryota</taxon>
        <taxon>Haptista</taxon>
        <taxon>Haptophyta</taxon>
        <taxon>Prymnesiophyceae</taxon>
        <taxon>Isochrysidales</taxon>
        <taxon>Noelaerhabdaceae</taxon>
        <taxon>Emiliania</taxon>
    </lineage>
</organism>
<dbReference type="PROSITE" id="PS50194">
    <property type="entry name" value="FILAMIN_REPEAT"/>
    <property type="match status" value="1"/>
</dbReference>
<name>A0A0D3ID64_EMIH1</name>
<evidence type="ECO:0000259" key="8">
    <source>
        <dbReference type="PROSITE" id="PS50975"/>
    </source>
</evidence>